<dbReference type="AlphaFoldDB" id="A0AA38C5C5"/>
<dbReference type="EMBL" id="JAHRHJ020000483">
    <property type="protein sequence ID" value="KAH9294017.1"/>
    <property type="molecule type" value="Genomic_DNA"/>
</dbReference>
<protein>
    <submittedName>
        <fullName evidence="2">Uncharacterized protein</fullName>
    </submittedName>
</protein>
<sequence>MAVNQEPTFIVDLDYEERLMRLKRNNLELQEKELELKEREMRINSMQNEISLRAISENIPTNDEFNEARKRLHGKRNYTKRLLRKQPNLPKDPLVSQQSWSKLRRERNGLKNGKYKHLKDVTKARLQQKKASHKLGQGGIKSLRASMVVEFGRLPTDDEIQYALMFGYEKFRNDKLISRDTVANDLRTNSTDS</sequence>
<reference evidence="2 3" key="1">
    <citation type="journal article" date="2021" name="Nat. Plants">
        <title>The Taxus genome provides insights into paclitaxel biosynthesis.</title>
        <authorList>
            <person name="Xiong X."/>
            <person name="Gou J."/>
            <person name="Liao Q."/>
            <person name="Li Y."/>
            <person name="Zhou Q."/>
            <person name="Bi G."/>
            <person name="Li C."/>
            <person name="Du R."/>
            <person name="Wang X."/>
            <person name="Sun T."/>
            <person name="Guo L."/>
            <person name="Liang H."/>
            <person name="Lu P."/>
            <person name="Wu Y."/>
            <person name="Zhang Z."/>
            <person name="Ro D.K."/>
            <person name="Shang Y."/>
            <person name="Huang S."/>
            <person name="Yan J."/>
        </authorList>
    </citation>
    <scope>NUCLEOTIDE SEQUENCE [LARGE SCALE GENOMIC DNA]</scope>
    <source>
        <strain evidence="2">Ta-2019</strain>
    </source>
</reference>
<comment type="caution">
    <text evidence="2">The sequence shown here is derived from an EMBL/GenBank/DDBJ whole genome shotgun (WGS) entry which is preliminary data.</text>
</comment>
<accession>A0AA38C5C5</accession>
<proteinExistence type="predicted"/>
<keyword evidence="3" id="KW-1185">Reference proteome</keyword>
<evidence type="ECO:0000313" key="3">
    <source>
        <dbReference type="Proteomes" id="UP000824469"/>
    </source>
</evidence>
<feature type="non-terminal residue" evidence="2">
    <location>
        <position position="1"/>
    </location>
</feature>
<evidence type="ECO:0000256" key="1">
    <source>
        <dbReference type="SAM" id="Coils"/>
    </source>
</evidence>
<evidence type="ECO:0000313" key="2">
    <source>
        <dbReference type="EMBL" id="KAH9294017.1"/>
    </source>
</evidence>
<keyword evidence="1" id="KW-0175">Coiled coil</keyword>
<feature type="coiled-coil region" evidence="1">
    <location>
        <begin position="12"/>
        <end position="49"/>
    </location>
</feature>
<organism evidence="2 3">
    <name type="scientific">Taxus chinensis</name>
    <name type="common">Chinese yew</name>
    <name type="synonym">Taxus wallichiana var. chinensis</name>
    <dbReference type="NCBI Taxonomy" id="29808"/>
    <lineage>
        <taxon>Eukaryota</taxon>
        <taxon>Viridiplantae</taxon>
        <taxon>Streptophyta</taxon>
        <taxon>Embryophyta</taxon>
        <taxon>Tracheophyta</taxon>
        <taxon>Spermatophyta</taxon>
        <taxon>Pinopsida</taxon>
        <taxon>Pinidae</taxon>
        <taxon>Conifers II</taxon>
        <taxon>Cupressales</taxon>
        <taxon>Taxaceae</taxon>
        <taxon>Taxus</taxon>
    </lineage>
</organism>
<dbReference type="Proteomes" id="UP000824469">
    <property type="component" value="Unassembled WGS sequence"/>
</dbReference>
<name>A0AA38C5C5_TAXCH</name>
<gene>
    <name evidence="2" type="ORF">KI387_040779</name>
</gene>